<protein>
    <submittedName>
        <fullName evidence="1">Uncharacterized protein</fullName>
    </submittedName>
</protein>
<organism evidence="1 2">
    <name type="scientific">Trichothecium roseum</name>
    <dbReference type="NCBI Taxonomy" id="47278"/>
    <lineage>
        <taxon>Eukaryota</taxon>
        <taxon>Fungi</taxon>
        <taxon>Dikarya</taxon>
        <taxon>Ascomycota</taxon>
        <taxon>Pezizomycotina</taxon>
        <taxon>Sordariomycetes</taxon>
        <taxon>Hypocreomycetidae</taxon>
        <taxon>Hypocreales</taxon>
        <taxon>Hypocreales incertae sedis</taxon>
        <taxon>Trichothecium</taxon>
    </lineage>
</organism>
<reference evidence="1" key="1">
    <citation type="submission" date="2022-10" db="EMBL/GenBank/DDBJ databases">
        <title>Complete Genome of Trichothecium roseum strain YXFP-22015, a Plant Pathogen Isolated from Citrus.</title>
        <authorList>
            <person name="Wang Y."/>
            <person name="Zhu L."/>
        </authorList>
    </citation>
    <scope>NUCLEOTIDE SEQUENCE</scope>
    <source>
        <strain evidence="1">YXFP-22015</strain>
    </source>
</reference>
<keyword evidence="2" id="KW-1185">Reference proteome</keyword>
<gene>
    <name evidence="1" type="ORF">N3K66_008746</name>
</gene>
<accession>A0ACC0USR5</accession>
<sequence>MTSPQRPYRTAIPRISVLHDSRERAYNLVPDIEIFSIDHPRDGLPLISAQVPPDESGHRRTNAYAPIEGHTWGSHIGIASGPRQIGELAMEMARQLMRCGGNGDAVVMIFPLPEMTASAPSSPRRSRSPPTDRRHVRFASPPYGRSRLRLASPPPERWRSRSPPVRDDSCGPVTEPEREPNLEVMAEQQLQLHHRLMQLLQQPLAPDEPNQMPEADNDEEIGELGVGEPSQ</sequence>
<evidence type="ECO:0000313" key="2">
    <source>
        <dbReference type="Proteomes" id="UP001163324"/>
    </source>
</evidence>
<comment type="caution">
    <text evidence="1">The sequence shown here is derived from an EMBL/GenBank/DDBJ whole genome shotgun (WGS) entry which is preliminary data.</text>
</comment>
<name>A0ACC0USR5_9HYPO</name>
<evidence type="ECO:0000313" key="1">
    <source>
        <dbReference type="EMBL" id="KAI9896574.1"/>
    </source>
</evidence>
<proteinExistence type="predicted"/>
<dbReference type="EMBL" id="CM047948">
    <property type="protein sequence ID" value="KAI9896574.1"/>
    <property type="molecule type" value="Genomic_DNA"/>
</dbReference>
<dbReference type="Proteomes" id="UP001163324">
    <property type="component" value="Chromosome 9"/>
</dbReference>